<name>A0A6A6XSF1_9PLEO</name>
<protein>
    <submittedName>
        <fullName evidence="3">Uncharacterized protein</fullName>
    </submittedName>
</protein>
<reference evidence="3" key="1">
    <citation type="journal article" date="2020" name="Stud. Mycol.">
        <title>101 Dothideomycetes genomes: a test case for predicting lifestyles and emergence of pathogens.</title>
        <authorList>
            <person name="Haridas S."/>
            <person name="Albert R."/>
            <person name="Binder M."/>
            <person name="Bloem J."/>
            <person name="Labutti K."/>
            <person name="Salamov A."/>
            <person name="Andreopoulos B."/>
            <person name="Baker S."/>
            <person name="Barry K."/>
            <person name="Bills G."/>
            <person name="Bluhm B."/>
            <person name="Cannon C."/>
            <person name="Castanera R."/>
            <person name="Culley D."/>
            <person name="Daum C."/>
            <person name="Ezra D."/>
            <person name="Gonzalez J."/>
            <person name="Henrissat B."/>
            <person name="Kuo A."/>
            <person name="Liang C."/>
            <person name="Lipzen A."/>
            <person name="Lutzoni F."/>
            <person name="Magnuson J."/>
            <person name="Mondo S."/>
            <person name="Nolan M."/>
            <person name="Ohm R."/>
            <person name="Pangilinan J."/>
            <person name="Park H.-J."/>
            <person name="Ramirez L."/>
            <person name="Alfaro M."/>
            <person name="Sun H."/>
            <person name="Tritt A."/>
            <person name="Yoshinaga Y."/>
            <person name="Zwiers L.-H."/>
            <person name="Turgeon B."/>
            <person name="Goodwin S."/>
            <person name="Spatafora J."/>
            <person name="Crous P."/>
            <person name="Grigoriev I."/>
        </authorList>
    </citation>
    <scope>NUCLEOTIDE SEQUENCE</scope>
    <source>
        <strain evidence="3">CBS 109.77</strain>
    </source>
</reference>
<keyword evidence="2" id="KW-0732">Signal</keyword>
<feature type="compositionally biased region" description="Pro residues" evidence="1">
    <location>
        <begin position="71"/>
        <end position="81"/>
    </location>
</feature>
<feature type="region of interest" description="Disordered" evidence="1">
    <location>
        <begin position="61"/>
        <end position="112"/>
    </location>
</feature>
<evidence type="ECO:0000313" key="4">
    <source>
        <dbReference type="Proteomes" id="UP000799757"/>
    </source>
</evidence>
<evidence type="ECO:0000256" key="1">
    <source>
        <dbReference type="SAM" id="MobiDB-lite"/>
    </source>
</evidence>
<sequence>MRYSSALVLGTVVVGQVAAANLRHASFHARRQAEASKRGADDVDWSKVTYDLSGVDWDKVFPTPGASSPPVETPTPAPAPVVAPSEPATSEPAKSEPSKTEPVATKPTTPVTVGGSVSDFSYGVADVVSRLSLKGPGVNSVTPNGGIWIGTDSAWQTEFTNDGSGDMVVFCWQANGFSGMSLNVNLPAISVGLKKGDSVTVSFAEGVPSSCSGVFSDTKLALFGGIDNTWYEVTFGSQGAFDISRNVNMNGNSISAKGSKCVSDMTTCVFKCKDSSVSSCETGYEIAGMDAAGCGGGFDSVMNGVGGGCSMGATGESVKVTFS</sequence>
<evidence type="ECO:0000313" key="3">
    <source>
        <dbReference type="EMBL" id="KAF2799178.1"/>
    </source>
</evidence>
<dbReference type="Proteomes" id="UP000799757">
    <property type="component" value="Unassembled WGS sequence"/>
</dbReference>
<dbReference type="OrthoDB" id="5320938at2759"/>
<dbReference type="EMBL" id="MU001769">
    <property type="protein sequence ID" value="KAF2799178.1"/>
    <property type="molecule type" value="Genomic_DNA"/>
</dbReference>
<keyword evidence="4" id="KW-1185">Reference proteome</keyword>
<organism evidence="3 4">
    <name type="scientific">Melanomma pulvis-pyrius CBS 109.77</name>
    <dbReference type="NCBI Taxonomy" id="1314802"/>
    <lineage>
        <taxon>Eukaryota</taxon>
        <taxon>Fungi</taxon>
        <taxon>Dikarya</taxon>
        <taxon>Ascomycota</taxon>
        <taxon>Pezizomycotina</taxon>
        <taxon>Dothideomycetes</taxon>
        <taxon>Pleosporomycetidae</taxon>
        <taxon>Pleosporales</taxon>
        <taxon>Melanommataceae</taxon>
        <taxon>Melanomma</taxon>
    </lineage>
</organism>
<proteinExistence type="predicted"/>
<evidence type="ECO:0000256" key="2">
    <source>
        <dbReference type="SAM" id="SignalP"/>
    </source>
</evidence>
<accession>A0A6A6XSF1</accession>
<gene>
    <name evidence="3" type="ORF">K505DRAFT_231628</name>
</gene>
<feature type="chain" id="PRO_5025499084" evidence="2">
    <location>
        <begin position="20"/>
        <end position="323"/>
    </location>
</feature>
<feature type="compositionally biased region" description="Low complexity" evidence="1">
    <location>
        <begin position="100"/>
        <end position="112"/>
    </location>
</feature>
<feature type="signal peptide" evidence="2">
    <location>
        <begin position="1"/>
        <end position="19"/>
    </location>
</feature>
<dbReference type="AlphaFoldDB" id="A0A6A6XSF1"/>